<dbReference type="Pfam" id="PF13614">
    <property type="entry name" value="AAA_31"/>
    <property type="match status" value="1"/>
</dbReference>
<evidence type="ECO:0000256" key="9">
    <source>
        <dbReference type="ARBA" id="ARBA00022692"/>
    </source>
</evidence>
<keyword evidence="13 18" id="KW-1133">Transmembrane helix</keyword>
<evidence type="ECO:0000256" key="7">
    <source>
        <dbReference type="ARBA" id="ARBA00022519"/>
    </source>
</evidence>
<evidence type="ECO:0000256" key="10">
    <source>
        <dbReference type="ARBA" id="ARBA00022741"/>
    </source>
</evidence>
<dbReference type="PANTHER" id="PTHR32309:SF13">
    <property type="entry name" value="FERRIC ENTEROBACTIN TRANSPORT PROTEIN FEPE"/>
    <property type="match status" value="1"/>
</dbReference>
<keyword evidence="17" id="KW-0175">Coiled coil</keyword>
<feature type="domain" description="Polysaccharide chain length determinant N-terminal" evidence="19">
    <location>
        <begin position="13"/>
        <end position="107"/>
    </location>
</feature>
<keyword evidence="10" id="KW-0547">Nucleotide-binding</keyword>
<evidence type="ECO:0000256" key="14">
    <source>
        <dbReference type="ARBA" id="ARBA00023136"/>
    </source>
</evidence>
<evidence type="ECO:0000256" key="11">
    <source>
        <dbReference type="ARBA" id="ARBA00022777"/>
    </source>
</evidence>
<evidence type="ECO:0000313" key="22">
    <source>
        <dbReference type="Proteomes" id="UP000271624"/>
    </source>
</evidence>
<reference evidence="21" key="2">
    <citation type="journal article" date="2019" name="Genome Biol. Evol.">
        <title>Day and night: Metabolic profiles and evolutionary relationships of six axenic non-marine cyanobacteria.</title>
        <authorList>
            <person name="Will S.E."/>
            <person name="Henke P."/>
            <person name="Boedeker C."/>
            <person name="Huang S."/>
            <person name="Brinkmann H."/>
            <person name="Rohde M."/>
            <person name="Jarek M."/>
            <person name="Friedl T."/>
            <person name="Seufert S."/>
            <person name="Schumacher M."/>
            <person name="Overmann J."/>
            <person name="Neumann-Schaal M."/>
            <person name="Petersen J."/>
        </authorList>
    </citation>
    <scope>NUCLEOTIDE SEQUENCE [LARGE SCALE GENOMIC DNA]</scope>
    <source>
        <strain evidence="21">PCC 7102</strain>
    </source>
</reference>
<evidence type="ECO:0000256" key="2">
    <source>
        <dbReference type="ARBA" id="ARBA00006683"/>
    </source>
</evidence>
<dbReference type="GO" id="GO:0005886">
    <property type="term" value="C:plasma membrane"/>
    <property type="evidence" value="ECO:0007669"/>
    <property type="project" value="UniProtKB-SubCell"/>
</dbReference>
<dbReference type="EMBL" id="RSCL01000015">
    <property type="protein sequence ID" value="RUT02869.1"/>
    <property type="molecule type" value="Genomic_DNA"/>
</dbReference>
<keyword evidence="22" id="KW-1185">Reference proteome</keyword>
<dbReference type="GO" id="GO:0004715">
    <property type="term" value="F:non-membrane spanning protein tyrosine kinase activity"/>
    <property type="evidence" value="ECO:0007669"/>
    <property type="project" value="UniProtKB-EC"/>
</dbReference>
<dbReference type="Gene3D" id="3.40.50.300">
    <property type="entry name" value="P-loop containing nucleotide triphosphate hydrolases"/>
    <property type="match status" value="1"/>
</dbReference>
<dbReference type="GO" id="GO:0005524">
    <property type="term" value="F:ATP binding"/>
    <property type="evidence" value="ECO:0007669"/>
    <property type="project" value="UniProtKB-KW"/>
</dbReference>
<feature type="coiled-coil region" evidence="17">
    <location>
        <begin position="234"/>
        <end position="261"/>
    </location>
</feature>
<accession>A0A3S1B1B2</accession>
<evidence type="ECO:0000256" key="17">
    <source>
        <dbReference type="SAM" id="Coils"/>
    </source>
</evidence>
<evidence type="ECO:0000256" key="16">
    <source>
        <dbReference type="ARBA" id="ARBA00051245"/>
    </source>
</evidence>
<evidence type="ECO:0000256" key="4">
    <source>
        <dbReference type="ARBA" id="ARBA00008883"/>
    </source>
</evidence>
<evidence type="ECO:0000256" key="1">
    <source>
        <dbReference type="ARBA" id="ARBA00004429"/>
    </source>
</evidence>
<evidence type="ECO:0000256" key="6">
    <source>
        <dbReference type="ARBA" id="ARBA00022475"/>
    </source>
</evidence>
<dbReference type="RefSeq" id="WP_127084039.1">
    <property type="nucleotide sequence ID" value="NZ_RSCL01000015.1"/>
</dbReference>
<dbReference type="InterPro" id="IPR027417">
    <property type="entry name" value="P-loop_NTPase"/>
</dbReference>
<feature type="domain" description="AAA" evidence="20">
    <location>
        <begin position="584"/>
        <end position="721"/>
    </location>
</feature>
<keyword evidence="12" id="KW-0067">ATP-binding</keyword>
<comment type="similarity">
    <text evidence="2">Belongs to the CpsC/CapA family.</text>
</comment>
<proteinExistence type="inferred from homology"/>
<evidence type="ECO:0000313" key="21">
    <source>
        <dbReference type="EMBL" id="RUT02869.1"/>
    </source>
</evidence>
<evidence type="ECO:0000256" key="3">
    <source>
        <dbReference type="ARBA" id="ARBA00007316"/>
    </source>
</evidence>
<dbReference type="InterPro" id="IPR005702">
    <property type="entry name" value="Wzc-like_C"/>
</dbReference>
<dbReference type="EC" id="2.7.10.2" evidence="5"/>
<dbReference type="OrthoDB" id="580971at2"/>
<evidence type="ECO:0000256" key="18">
    <source>
        <dbReference type="SAM" id="Phobius"/>
    </source>
</evidence>
<keyword evidence="9 18" id="KW-0812">Transmembrane</keyword>
<comment type="similarity">
    <text evidence="4">Belongs to the etk/wzc family.</text>
</comment>
<comment type="catalytic activity">
    <reaction evidence="16">
        <text>L-tyrosyl-[protein] + ATP = O-phospho-L-tyrosyl-[protein] + ADP + H(+)</text>
        <dbReference type="Rhea" id="RHEA:10596"/>
        <dbReference type="Rhea" id="RHEA-COMP:10136"/>
        <dbReference type="Rhea" id="RHEA-COMP:20101"/>
        <dbReference type="ChEBI" id="CHEBI:15378"/>
        <dbReference type="ChEBI" id="CHEBI:30616"/>
        <dbReference type="ChEBI" id="CHEBI:46858"/>
        <dbReference type="ChEBI" id="CHEBI:61978"/>
        <dbReference type="ChEBI" id="CHEBI:456216"/>
        <dbReference type="EC" id="2.7.10.2"/>
    </reaction>
</comment>
<sequence length="748" mass="83491">MAIKNVEKERVYTVDIRQLFKIILRRRILILGVASAVMSTASILAFLAKPNYQSSMQLLVSPNLYTTKSSNNPTDANSDFTDPNVEVVDYTAQLQLMRSNQLIEKAVVILRPDYPDIKIEDIKGKKGKKPPLTVARVESGTGINRTPSQVFEIKYKNDDPIKTQRVLQTLLKVYQDYNIEQQKQRLTKEMTFVNERLPKVKSSVVTAESNLEAFRKKHNILDPEAQSKILLENLGDTQKQLQTTRAQLQDVQARYAALQDKLAASPSSAIISSRLSQSTRYQTLLNEIQKTELSLARERIRYTDDSPVVQKLVQQRKNQLALLKQEVTRALAFQTGKKASQLKNSEIDAVISQALKQSASNESLLAEGQMAEVDIKLAEEVIQVQTTALGLEANEKSLSNSEKRLQAELAKYPSLIAEYNRLLPEVETNRKTLEQLMQTQQSLSLILAQGGFDWQTLEAPERGIYTGSGRSLILGYGAIAAPIIGIVVALILEMLNDSIHTSYELQRISNLRLLGVVPKLGKNYKRKRALLTDCSTEVLITRMGGLSVASLPSHENLDMAYQNINILNSPLPYKSLMVTSANFGEGKSTVTLGLAVSSARTHHRVLIIDANLREPSLHKYLDLQNEWGLSLLLVDEAHSTFKNYIQPIHPSIDVLTAGPPGLEDTVKLLSSRRMKELLNEFEQNYDLILVDAPPILNTVDARILATLCNAIVIIARLGQITRTELTQTKEILENLNLIGIIANQATNN</sequence>
<keyword evidence="11" id="KW-0418">Kinase</keyword>
<dbReference type="Proteomes" id="UP000271624">
    <property type="component" value="Unassembled WGS sequence"/>
</dbReference>
<dbReference type="PANTHER" id="PTHR32309">
    <property type="entry name" value="TYROSINE-PROTEIN KINASE"/>
    <property type="match status" value="1"/>
</dbReference>
<evidence type="ECO:0000259" key="20">
    <source>
        <dbReference type="Pfam" id="PF13614"/>
    </source>
</evidence>
<evidence type="ECO:0000256" key="5">
    <source>
        <dbReference type="ARBA" id="ARBA00011903"/>
    </source>
</evidence>
<keyword evidence="8" id="KW-0808">Transferase</keyword>
<dbReference type="InterPro" id="IPR025669">
    <property type="entry name" value="AAA_dom"/>
</dbReference>
<reference evidence="21" key="1">
    <citation type="submission" date="2018-12" db="EMBL/GenBank/DDBJ databases">
        <authorList>
            <person name="Will S."/>
            <person name="Neumann-Schaal M."/>
            <person name="Henke P."/>
        </authorList>
    </citation>
    <scope>NUCLEOTIDE SEQUENCE</scope>
    <source>
        <strain evidence="21">PCC 7102</strain>
    </source>
</reference>
<keyword evidence="7" id="KW-0997">Cell inner membrane</keyword>
<evidence type="ECO:0000256" key="13">
    <source>
        <dbReference type="ARBA" id="ARBA00022989"/>
    </source>
</evidence>
<evidence type="ECO:0000256" key="8">
    <source>
        <dbReference type="ARBA" id="ARBA00022679"/>
    </source>
</evidence>
<dbReference type="Pfam" id="PF02706">
    <property type="entry name" value="Wzz"/>
    <property type="match status" value="1"/>
</dbReference>
<dbReference type="InterPro" id="IPR050445">
    <property type="entry name" value="Bact_polysacc_biosynth/exp"/>
</dbReference>
<dbReference type="InterPro" id="IPR003856">
    <property type="entry name" value="LPS_length_determ_N"/>
</dbReference>
<organism evidence="21 22">
    <name type="scientific">Dulcicalothrix desertica PCC 7102</name>
    <dbReference type="NCBI Taxonomy" id="232991"/>
    <lineage>
        <taxon>Bacteria</taxon>
        <taxon>Bacillati</taxon>
        <taxon>Cyanobacteriota</taxon>
        <taxon>Cyanophyceae</taxon>
        <taxon>Nostocales</taxon>
        <taxon>Calotrichaceae</taxon>
        <taxon>Dulcicalothrix</taxon>
    </lineage>
</organism>
<name>A0A3S1B1B2_9CYAN</name>
<gene>
    <name evidence="21" type="ORF">DSM106972_057890</name>
</gene>
<dbReference type="AlphaFoldDB" id="A0A3S1B1B2"/>
<protein>
    <recommendedName>
        <fullName evidence="5">non-specific protein-tyrosine kinase</fullName>
        <ecNumber evidence="5">2.7.10.2</ecNumber>
    </recommendedName>
</protein>
<comment type="similarity">
    <text evidence="3">Belongs to the CpsD/CapB family.</text>
</comment>
<evidence type="ECO:0000259" key="19">
    <source>
        <dbReference type="Pfam" id="PF02706"/>
    </source>
</evidence>
<evidence type="ECO:0000256" key="12">
    <source>
        <dbReference type="ARBA" id="ARBA00022840"/>
    </source>
</evidence>
<comment type="caution">
    <text evidence="21">The sequence shown here is derived from an EMBL/GenBank/DDBJ whole genome shotgun (WGS) entry which is preliminary data.</text>
</comment>
<dbReference type="NCBIfam" id="TIGR01007">
    <property type="entry name" value="eps_fam"/>
    <property type="match status" value="1"/>
</dbReference>
<keyword evidence="15" id="KW-0829">Tyrosine-protein kinase</keyword>
<dbReference type="SUPFAM" id="SSF52540">
    <property type="entry name" value="P-loop containing nucleoside triphosphate hydrolases"/>
    <property type="match status" value="1"/>
</dbReference>
<feature type="transmembrane region" description="Helical" evidence="18">
    <location>
        <begin position="28"/>
        <end position="48"/>
    </location>
</feature>
<keyword evidence="6" id="KW-1003">Cell membrane</keyword>
<dbReference type="CDD" id="cd05387">
    <property type="entry name" value="BY-kinase"/>
    <property type="match status" value="1"/>
</dbReference>
<evidence type="ECO:0000256" key="15">
    <source>
        <dbReference type="ARBA" id="ARBA00023137"/>
    </source>
</evidence>
<keyword evidence="14 18" id="KW-0472">Membrane</keyword>
<comment type="subcellular location">
    <subcellularLocation>
        <location evidence="1">Cell inner membrane</location>
        <topology evidence="1">Multi-pass membrane protein</topology>
    </subcellularLocation>
</comment>